<evidence type="ECO:0000256" key="5">
    <source>
        <dbReference type="ARBA" id="ARBA00022840"/>
    </source>
</evidence>
<reference evidence="10" key="1">
    <citation type="journal article" date="2019" name="Int. J. Syst. Evol. Microbiol.">
        <title>The Global Catalogue of Microorganisms (GCM) 10K type strain sequencing project: providing services to taxonomists for standard genome sequencing and annotation.</title>
        <authorList>
            <consortium name="The Broad Institute Genomics Platform"/>
            <consortium name="The Broad Institute Genome Sequencing Center for Infectious Disease"/>
            <person name="Wu L."/>
            <person name="Ma J."/>
        </authorList>
    </citation>
    <scope>NUCLEOTIDE SEQUENCE [LARGE SCALE GENOMIC DNA]</scope>
    <source>
        <strain evidence="10">NBRC 112299</strain>
    </source>
</reference>
<keyword evidence="10" id="KW-1185">Reference proteome</keyword>
<evidence type="ECO:0000256" key="6">
    <source>
        <dbReference type="ARBA" id="ARBA00023251"/>
    </source>
</evidence>
<dbReference type="InterPro" id="IPR027417">
    <property type="entry name" value="P-loop_NTPase"/>
</dbReference>
<organism evidence="9 10">
    <name type="scientific">Demequina litorisediminis</name>
    <dbReference type="NCBI Taxonomy" id="1849022"/>
    <lineage>
        <taxon>Bacteria</taxon>
        <taxon>Bacillati</taxon>
        <taxon>Actinomycetota</taxon>
        <taxon>Actinomycetes</taxon>
        <taxon>Micrococcales</taxon>
        <taxon>Demequinaceae</taxon>
        <taxon>Demequina</taxon>
    </lineage>
</organism>
<dbReference type="InterPro" id="IPR003439">
    <property type="entry name" value="ABC_transporter-like_ATP-bd"/>
</dbReference>
<evidence type="ECO:0000256" key="7">
    <source>
        <dbReference type="SAM" id="MobiDB-lite"/>
    </source>
</evidence>
<accession>A0ABQ6IGW1</accession>
<feature type="region of interest" description="Disordered" evidence="7">
    <location>
        <begin position="68"/>
        <end position="100"/>
    </location>
</feature>
<keyword evidence="3" id="KW-0813">Transport</keyword>
<protein>
    <recommendedName>
        <fullName evidence="8">ABC transporter domain-containing protein</fullName>
    </recommendedName>
</protein>
<dbReference type="InterPro" id="IPR050763">
    <property type="entry name" value="ABC_transporter_ATP-binding"/>
</dbReference>
<comment type="subcellular location">
    <subcellularLocation>
        <location evidence="1">Cell membrane</location>
        <topology evidence="1">Peripheral membrane protein</topology>
    </subcellularLocation>
</comment>
<dbReference type="Pfam" id="PF00005">
    <property type="entry name" value="ABC_tran"/>
    <property type="match status" value="1"/>
</dbReference>
<dbReference type="PANTHER" id="PTHR42711">
    <property type="entry name" value="ABC TRANSPORTER ATP-BINDING PROTEIN"/>
    <property type="match status" value="1"/>
</dbReference>
<dbReference type="SUPFAM" id="SSF52540">
    <property type="entry name" value="P-loop containing nucleoside triphosphate hydrolases"/>
    <property type="match status" value="1"/>
</dbReference>
<evidence type="ECO:0000256" key="4">
    <source>
        <dbReference type="ARBA" id="ARBA00022741"/>
    </source>
</evidence>
<keyword evidence="6" id="KW-0046">Antibiotic resistance</keyword>
<evidence type="ECO:0000256" key="3">
    <source>
        <dbReference type="ARBA" id="ARBA00022448"/>
    </source>
</evidence>
<dbReference type="Gene3D" id="3.40.50.300">
    <property type="entry name" value="P-loop containing nucleotide triphosphate hydrolases"/>
    <property type="match status" value="1"/>
</dbReference>
<proteinExistence type="inferred from homology"/>
<feature type="domain" description="ABC transporter" evidence="8">
    <location>
        <begin position="5"/>
        <end position="72"/>
    </location>
</feature>
<dbReference type="EMBL" id="BSUN01000001">
    <property type="protein sequence ID" value="GMA35973.1"/>
    <property type="molecule type" value="Genomic_DNA"/>
</dbReference>
<gene>
    <name evidence="9" type="ORF">GCM10025876_21770</name>
</gene>
<name>A0ABQ6IGW1_9MICO</name>
<evidence type="ECO:0000256" key="2">
    <source>
        <dbReference type="ARBA" id="ARBA00005417"/>
    </source>
</evidence>
<comment type="caution">
    <text evidence="9">The sequence shown here is derived from an EMBL/GenBank/DDBJ whole genome shotgun (WGS) entry which is preliminary data.</text>
</comment>
<evidence type="ECO:0000313" key="9">
    <source>
        <dbReference type="EMBL" id="GMA35973.1"/>
    </source>
</evidence>
<evidence type="ECO:0000313" key="10">
    <source>
        <dbReference type="Proteomes" id="UP001157125"/>
    </source>
</evidence>
<dbReference type="Proteomes" id="UP001157125">
    <property type="component" value="Unassembled WGS sequence"/>
</dbReference>
<evidence type="ECO:0000259" key="8">
    <source>
        <dbReference type="Pfam" id="PF00005"/>
    </source>
</evidence>
<keyword evidence="5" id="KW-0067">ATP-binding</keyword>
<dbReference type="PANTHER" id="PTHR42711:SF5">
    <property type="entry name" value="ABC TRANSPORTER ATP-BINDING PROTEIN NATA"/>
    <property type="match status" value="1"/>
</dbReference>
<sequence length="100" mass="10155">MRAVDNATLTVQAGSVTALIGPNGCGKTTLMLMLAGLLRPNEGTISVGGNDPRTDAAAVRGSIGWMPDQAGLVGQPHLPADADPDRPGVPHPQGRVPRPG</sequence>
<evidence type="ECO:0000256" key="1">
    <source>
        <dbReference type="ARBA" id="ARBA00004202"/>
    </source>
</evidence>
<keyword evidence="4" id="KW-0547">Nucleotide-binding</keyword>
<comment type="similarity">
    <text evidence="2">Belongs to the ABC transporter superfamily.</text>
</comment>